<dbReference type="GO" id="GO:0008289">
    <property type="term" value="F:lipid binding"/>
    <property type="evidence" value="ECO:0007669"/>
    <property type="project" value="InterPro"/>
</dbReference>
<evidence type="ECO:0000259" key="6">
    <source>
        <dbReference type="PROSITE" id="PS50178"/>
    </source>
</evidence>
<dbReference type="Gene3D" id="3.30.530.20">
    <property type="match status" value="1"/>
</dbReference>
<dbReference type="PANTHER" id="PTHR13510">
    <property type="entry name" value="FYVE-FINGER-CONTAINING RAB5 EFFECTOR PROTEIN RABENOSYN-5-RELATED"/>
    <property type="match status" value="1"/>
</dbReference>
<evidence type="ECO:0000259" key="7">
    <source>
        <dbReference type="PROSITE" id="PS50848"/>
    </source>
</evidence>
<evidence type="ECO:0000259" key="5">
    <source>
        <dbReference type="PROSITE" id="PS50089"/>
    </source>
</evidence>
<dbReference type="VEuPathDB" id="FungiDB:AeMF1_009147"/>
<dbReference type="Gene3D" id="3.30.40.10">
    <property type="entry name" value="Zinc/RING finger domain, C3HC4 (zinc finger)"/>
    <property type="match status" value="1"/>
</dbReference>
<keyword evidence="2 4" id="KW-0863">Zinc-finger</keyword>
<accession>A0A6G0WK80</accession>
<comment type="caution">
    <text evidence="8">The sequence shown here is derived from an EMBL/GenBank/DDBJ whole genome shotgun (WGS) entry which is preliminary data.</text>
</comment>
<dbReference type="InterPro" id="IPR023393">
    <property type="entry name" value="START-like_dom_sf"/>
</dbReference>
<organism evidence="8 9">
    <name type="scientific">Aphanomyces euteiches</name>
    <dbReference type="NCBI Taxonomy" id="100861"/>
    <lineage>
        <taxon>Eukaryota</taxon>
        <taxon>Sar</taxon>
        <taxon>Stramenopiles</taxon>
        <taxon>Oomycota</taxon>
        <taxon>Saprolegniomycetes</taxon>
        <taxon>Saprolegniales</taxon>
        <taxon>Verrucalvaceae</taxon>
        <taxon>Aphanomyces</taxon>
    </lineage>
</organism>
<gene>
    <name evidence="8" type="ORF">Ae201684_014297</name>
</gene>
<dbReference type="InterPro" id="IPR017907">
    <property type="entry name" value="Znf_RING_CS"/>
</dbReference>
<feature type="domain" description="RING-type" evidence="5">
    <location>
        <begin position="282"/>
        <end position="325"/>
    </location>
</feature>
<dbReference type="InterPro" id="IPR001841">
    <property type="entry name" value="Znf_RING"/>
</dbReference>
<proteinExistence type="predicted"/>
<evidence type="ECO:0000256" key="3">
    <source>
        <dbReference type="ARBA" id="ARBA00022833"/>
    </source>
</evidence>
<dbReference type="Proteomes" id="UP000481153">
    <property type="component" value="Unassembled WGS sequence"/>
</dbReference>
<dbReference type="CDD" id="cd00065">
    <property type="entry name" value="FYVE_like_SF"/>
    <property type="match status" value="1"/>
</dbReference>
<feature type="domain" description="FYVE-type" evidence="6">
    <location>
        <begin position="276"/>
        <end position="330"/>
    </location>
</feature>
<evidence type="ECO:0000313" key="9">
    <source>
        <dbReference type="Proteomes" id="UP000481153"/>
    </source>
</evidence>
<dbReference type="InterPro" id="IPR013083">
    <property type="entry name" value="Znf_RING/FYVE/PHD"/>
</dbReference>
<dbReference type="GO" id="GO:0008270">
    <property type="term" value="F:zinc ion binding"/>
    <property type="evidence" value="ECO:0007669"/>
    <property type="project" value="UniProtKB-KW"/>
</dbReference>
<dbReference type="PROSITE" id="PS50089">
    <property type="entry name" value="ZF_RING_2"/>
    <property type="match status" value="1"/>
</dbReference>
<evidence type="ECO:0000256" key="4">
    <source>
        <dbReference type="PROSITE-ProRule" id="PRU00175"/>
    </source>
</evidence>
<name>A0A6G0WK80_9STRA</name>
<sequence length="377" mass="42645">MMQLMSPSNSIFTSPQLSIEEQEMLVDIASRAFHDFVESTRLIGPKGTLFRSANNKSISLPHASLFHGTTNIKGCTVGDVSAYHLAAMTSRDKYCRVNQCIDTKLLYTLEVPTPDHPHHYLALRWFAMESTLPMVKPRDFVVLEYLDSFQDAHGRTGWARCIHSIDHRSAPSLFESHGYIRGHIENSGIVVYHDHTDGVSRANIMLLCDKKTSITSKLFVKSMIRGMFKHFDTLNERLQVYRHSMRLSQRNSEGSNVLSSPLSITSQTEDIEISDSLKRTHCTLCSKRFHVFRRAEECETCHHTICSKCMRRITKASKHKLCVACFTQHQLFDTSDNTFFWTGEAAHDAWGMHGRASPSVHGGRSSFASSIANGLKM</sequence>
<evidence type="ECO:0000256" key="1">
    <source>
        <dbReference type="ARBA" id="ARBA00022723"/>
    </source>
</evidence>
<dbReference type="InterPro" id="IPR002913">
    <property type="entry name" value="START_lipid-bd_dom"/>
</dbReference>
<keyword evidence="9" id="KW-1185">Reference proteome</keyword>
<keyword evidence="1" id="KW-0479">Metal-binding</keyword>
<dbReference type="EMBL" id="VJMJ01000191">
    <property type="protein sequence ID" value="KAF0727670.1"/>
    <property type="molecule type" value="Genomic_DNA"/>
</dbReference>
<dbReference type="SUPFAM" id="SSF55961">
    <property type="entry name" value="Bet v1-like"/>
    <property type="match status" value="1"/>
</dbReference>
<dbReference type="PROSITE" id="PS50848">
    <property type="entry name" value="START"/>
    <property type="match status" value="1"/>
</dbReference>
<dbReference type="PROSITE" id="PS50178">
    <property type="entry name" value="ZF_FYVE"/>
    <property type="match status" value="1"/>
</dbReference>
<protein>
    <recommendedName>
        <fullName evidence="10">FYVE-type domain-containing protein</fullName>
    </recommendedName>
</protein>
<keyword evidence="3" id="KW-0862">Zinc</keyword>
<evidence type="ECO:0008006" key="10">
    <source>
        <dbReference type="Google" id="ProtNLM"/>
    </source>
</evidence>
<dbReference type="PROSITE" id="PS00518">
    <property type="entry name" value="ZF_RING_1"/>
    <property type="match status" value="1"/>
</dbReference>
<evidence type="ECO:0000256" key="2">
    <source>
        <dbReference type="ARBA" id="ARBA00022771"/>
    </source>
</evidence>
<reference evidence="8 9" key="1">
    <citation type="submission" date="2019-07" db="EMBL/GenBank/DDBJ databases">
        <title>Genomics analysis of Aphanomyces spp. identifies a new class of oomycete effector associated with host adaptation.</title>
        <authorList>
            <person name="Gaulin E."/>
        </authorList>
    </citation>
    <scope>NUCLEOTIDE SEQUENCE [LARGE SCALE GENOMIC DNA]</scope>
    <source>
        <strain evidence="8 9">ATCC 201684</strain>
    </source>
</reference>
<dbReference type="SUPFAM" id="SSF57903">
    <property type="entry name" value="FYVE/PHD zinc finger"/>
    <property type="match status" value="1"/>
</dbReference>
<dbReference type="InterPro" id="IPR017455">
    <property type="entry name" value="Znf_FYVE-rel"/>
</dbReference>
<dbReference type="PANTHER" id="PTHR13510:SF44">
    <property type="entry name" value="RABENOSYN-5"/>
    <property type="match status" value="1"/>
</dbReference>
<feature type="domain" description="START" evidence="7">
    <location>
        <begin position="133"/>
        <end position="243"/>
    </location>
</feature>
<dbReference type="InterPro" id="IPR052727">
    <property type="entry name" value="Rab4/Rab5_effector"/>
</dbReference>
<dbReference type="AlphaFoldDB" id="A0A6G0WK80"/>
<dbReference type="Pfam" id="PF01852">
    <property type="entry name" value="START"/>
    <property type="match status" value="1"/>
</dbReference>
<evidence type="ECO:0000313" key="8">
    <source>
        <dbReference type="EMBL" id="KAF0727670.1"/>
    </source>
</evidence>
<dbReference type="InterPro" id="IPR011011">
    <property type="entry name" value="Znf_FYVE_PHD"/>
</dbReference>